<gene>
    <name evidence="1" type="ORF">FD754_021624</name>
</gene>
<accession>A0A5N3V6W6</accession>
<dbReference type="GO" id="GO:0005739">
    <property type="term" value="C:mitochondrion"/>
    <property type="evidence" value="ECO:0007669"/>
    <property type="project" value="InterPro"/>
</dbReference>
<name>A0A5N3V6W6_MUNMU</name>
<reference evidence="1 2" key="1">
    <citation type="submission" date="2019-06" db="EMBL/GenBank/DDBJ databases">
        <title>Discovery of a novel chromosome fission-fusion reversal in muntjac.</title>
        <authorList>
            <person name="Mudd A.B."/>
            <person name="Bredeson J.V."/>
            <person name="Baum R."/>
            <person name="Hockemeyer D."/>
            <person name="Rokhsar D.S."/>
        </authorList>
    </citation>
    <scope>NUCLEOTIDE SEQUENCE [LARGE SCALE GENOMIC DNA]</scope>
    <source>
        <strain evidence="1">UTSW_UCB_Mm</strain>
        <tissue evidence="1">Fibroblast cell line</tissue>
    </source>
</reference>
<organism evidence="1 2">
    <name type="scientific">Muntiacus muntjak</name>
    <name type="common">Barking deer</name>
    <name type="synonym">Indian muntjac</name>
    <dbReference type="NCBI Taxonomy" id="9888"/>
    <lineage>
        <taxon>Eukaryota</taxon>
        <taxon>Metazoa</taxon>
        <taxon>Chordata</taxon>
        <taxon>Craniata</taxon>
        <taxon>Vertebrata</taxon>
        <taxon>Euteleostomi</taxon>
        <taxon>Mammalia</taxon>
        <taxon>Eutheria</taxon>
        <taxon>Laurasiatheria</taxon>
        <taxon>Artiodactyla</taxon>
        <taxon>Ruminantia</taxon>
        <taxon>Pecora</taxon>
        <taxon>Cervidae</taxon>
        <taxon>Muntiacinae</taxon>
        <taxon>Muntiacus</taxon>
    </lineage>
</organism>
<evidence type="ECO:0000313" key="2">
    <source>
        <dbReference type="Proteomes" id="UP000326458"/>
    </source>
</evidence>
<protein>
    <recommendedName>
        <fullName evidence="3">NADH dehydrogenase [ubiquinone] 1 beta subcomplex subunit 8, mitochondrial</fullName>
    </recommendedName>
</protein>
<proteinExistence type="predicted"/>
<dbReference type="PANTHER" id="PTHR12840">
    <property type="entry name" value="NADH-UBIQUINONE OXIDOREDUCTASE ASHI SUBUNIT"/>
    <property type="match status" value="1"/>
</dbReference>
<evidence type="ECO:0000313" key="1">
    <source>
        <dbReference type="EMBL" id="KAB0344698.1"/>
    </source>
</evidence>
<sequence>MAVARGCMDNSYISKDMLPGPHPKTLEEQAATAKKYNMQMEDEEPWLGDGMGYGDYSKFPDRSQQERDPWCDWDHPSLMLNWGEPRLWDLGVYSRKHVDASSTPVSWNLTRKQLRSFTAFMTFMFWVWGECHSPAHVDR</sequence>
<evidence type="ECO:0008006" key="3">
    <source>
        <dbReference type="Google" id="ProtNLM"/>
    </source>
</evidence>
<keyword evidence="2" id="KW-1185">Reference proteome</keyword>
<dbReference type="Proteomes" id="UP000326458">
    <property type="component" value="Unassembled WGS sequence"/>
</dbReference>
<dbReference type="EMBL" id="VCEA01000003">
    <property type="protein sequence ID" value="KAB0344698.1"/>
    <property type="molecule type" value="Genomic_DNA"/>
</dbReference>
<dbReference type="AlphaFoldDB" id="A0A5N3V6W6"/>
<dbReference type="Pfam" id="PF05821">
    <property type="entry name" value="NDUF_B8"/>
    <property type="match status" value="1"/>
</dbReference>
<dbReference type="PANTHER" id="PTHR12840:SF1">
    <property type="entry name" value="NADH DEHYDROGENASE [UBIQUINONE] 1 BETA SUBCOMPLEX SUBUNIT 8, MITOCHONDRIAL"/>
    <property type="match status" value="1"/>
</dbReference>
<dbReference type="InterPro" id="IPR008699">
    <property type="entry name" value="NDUFB8"/>
</dbReference>
<comment type="caution">
    <text evidence="1">The sequence shown here is derived from an EMBL/GenBank/DDBJ whole genome shotgun (WGS) entry which is preliminary data.</text>
</comment>